<feature type="compositionally biased region" description="Basic and acidic residues" evidence="1">
    <location>
        <begin position="521"/>
        <end position="535"/>
    </location>
</feature>
<feature type="domain" description="USP" evidence="2">
    <location>
        <begin position="37"/>
        <end position="312"/>
    </location>
</feature>
<evidence type="ECO:0000259" key="2">
    <source>
        <dbReference type="PROSITE" id="PS50235"/>
    </source>
</evidence>
<dbReference type="GO" id="GO:0016579">
    <property type="term" value="P:protein deubiquitination"/>
    <property type="evidence" value="ECO:0007669"/>
    <property type="project" value="InterPro"/>
</dbReference>
<dbReference type="InterPro" id="IPR038765">
    <property type="entry name" value="Papain-like_cys_pep_sf"/>
</dbReference>
<dbReference type="SUPFAM" id="SSF54001">
    <property type="entry name" value="Cysteine proteinases"/>
    <property type="match status" value="1"/>
</dbReference>
<dbReference type="GeneTree" id="ENSGT00940000174852"/>
<dbReference type="Gene3D" id="3.90.70.10">
    <property type="entry name" value="Cysteine proteinases"/>
    <property type="match status" value="1"/>
</dbReference>
<dbReference type="RefSeq" id="XP_054863415.1">
    <property type="nucleotide sequence ID" value="XM_055007440.1"/>
</dbReference>
<feature type="compositionally biased region" description="Basic and acidic residues" evidence="1">
    <location>
        <begin position="331"/>
        <end position="347"/>
    </location>
</feature>
<dbReference type="InterPro" id="IPR001394">
    <property type="entry name" value="Peptidase_C19_UCH"/>
</dbReference>
<feature type="compositionally biased region" description="Polar residues" evidence="1">
    <location>
        <begin position="483"/>
        <end position="498"/>
    </location>
</feature>
<keyword evidence="4" id="KW-1185">Reference proteome</keyword>
<feature type="region of interest" description="Disordered" evidence="1">
    <location>
        <begin position="363"/>
        <end position="412"/>
    </location>
</feature>
<proteinExistence type="predicted"/>
<reference evidence="3" key="3">
    <citation type="submission" date="2025-09" db="UniProtKB">
        <authorList>
            <consortium name="Ensembl"/>
        </authorList>
    </citation>
    <scope>IDENTIFICATION</scope>
</reference>
<dbReference type="PROSITE" id="PS00973">
    <property type="entry name" value="USP_2"/>
    <property type="match status" value="1"/>
</dbReference>
<dbReference type="Ensembl" id="ENSAOCT00000083623.1">
    <property type="protein sequence ID" value="ENSAOCP00000063676.1"/>
    <property type="gene ID" value="ENSAOCG00000031836.1"/>
</dbReference>
<dbReference type="GeneID" id="111567560"/>
<organism evidence="3 4">
    <name type="scientific">Amphiprion ocellaris</name>
    <name type="common">Clown anemonefish</name>
    <dbReference type="NCBI Taxonomy" id="80972"/>
    <lineage>
        <taxon>Eukaryota</taxon>
        <taxon>Metazoa</taxon>
        <taxon>Chordata</taxon>
        <taxon>Craniata</taxon>
        <taxon>Vertebrata</taxon>
        <taxon>Euteleostomi</taxon>
        <taxon>Actinopterygii</taxon>
        <taxon>Neopterygii</taxon>
        <taxon>Teleostei</taxon>
        <taxon>Neoteleostei</taxon>
        <taxon>Acanthomorphata</taxon>
        <taxon>Ovalentaria</taxon>
        <taxon>Pomacentridae</taxon>
        <taxon>Amphiprion</taxon>
    </lineage>
</organism>
<dbReference type="PANTHER" id="PTHR24006">
    <property type="entry name" value="UBIQUITIN CARBOXYL-TERMINAL HYDROLASE"/>
    <property type="match status" value="1"/>
</dbReference>
<sequence>MFKCKNAITHQKDISMNHYRVEMFREKLKNCSISDYHGLISPGLTCYLNSVLQVLFMTEDFREAVKRSCSKDLTTIEQYLRRLFVDLEGKKAETHGIIKMLGITDVYEQRDAAEYFEKILCLTSPEASKIFKGELNHKSTCCRCNKTNDSRSFFWILPLAMKDSLRQTCSVVDGLKSFFEVQKVCGVNQMYCSQCNKKRDADTEWELTQNPDVLTLLLKRFTFDCKRKRYVKLHCEADIPQTLHMEMCTYDLYAVVNHFGNLTGGHYTAEIKSFETGEWYCFDDNRVTRHLFKIGHNSLRSCAAYLLFYRKVSRHPETTNRSDQEAQCAHSDTDAEERRDEAEEGEALKPRFYLNYDKLTKSHDDAVGRTQTNSLGHKRTNRRAAPVRQQTNTIPPRDNEAGRDNYSPNVDYSCTRTTVKPVERNYVKMKREKVAGKSVKQRTETNVRDMSDSVVMSCNFYSDGHPCASGIQVRDSYSQCRRSKATESNSSPNLCRKSNSLKRNKDKKQHVVNADSSCKPESGKTCEREKRSQKV</sequence>
<dbReference type="PANTHER" id="PTHR24006:SF899">
    <property type="entry name" value="UBIQUITIN CARBOXYL-TERMINAL HYDROLASE"/>
    <property type="match status" value="1"/>
</dbReference>
<dbReference type="GO" id="GO:0004843">
    <property type="term" value="F:cysteine-type deubiquitinase activity"/>
    <property type="evidence" value="ECO:0007669"/>
    <property type="project" value="InterPro"/>
</dbReference>
<dbReference type="GO" id="GO:0005634">
    <property type="term" value="C:nucleus"/>
    <property type="evidence" value="ECO:0007669"/>
    <property type="project" value="TreeGrafter"/>
</dbReference>
<feature type="compositionally biased region" description="Basic residues" evidence="1">
    <location>
        <begin position="499"/>
        <end position="510"/>
    </location>
</feature>
<dbReference type="Proteomes" id="UP001501940">
    <property type="component" value="Chromosome 23"/>
</dbReference>
<evidence type="ECO:0000256" key="1">
    <source>
        <dbReference type="SAM" id="MobiDB-lite"/>
    </source>
</evidence>
<dbReference type="AlphaFoldDB" id="A0AAQ5ZH00"/>
<protein>
    <recommendedName>
        <fullName evidence="2">USP domain-containing protein</fullName>
    </recommendedName>
</protein>
<feature type="region of interest" description="Disordered" evidence="1">
    <location>
        <begin position="316"/>
        <end position="347"/>
    </location>
</feature>
<dbReference type="KEGG" id="aoce:111567560"/>
<reference evidence="3" key="2">
    <citation type="submission" date="2025-08" db="UniProtKB">
        <authorList>
            <consortium name="Ensembl"/>
        </authorList>
    </citation>
    <scope>IDENTIFICATION</scope>
</reference>
<evidence type="ECO:0000313" key="3">
    <source>
        <dbReference type="Ensembl" id="ENSAOCP00000063676.1"/>
    </source>
</evidence>
<feature type="region of interest" description="Disordered" evidence="1">
    <location>
        <begin position="483"/>
        <end position="535"/>
    </location>
</feature>
<name>A0AAQ5ZH00_AMPOC</name>
<dbReference type="InterPro" id="IPR028889">
    <property type="entry name" value="USP"/>
</dbReference>
<dbReference type="InterPro" id="IPR018200">
    <property type="entry name" value="USP_CS"/>
</dbReference>
<accession>A0AAQ5ZH00</accession>
<reference evidence="3 4" key="1">
    <citation type="submission" date="2022-01" db="EMBL/GenBank/DDBJ databases">
        <title>A chromosome-scale genome assembly of the false clownfish, Amphiprion ocellaris.</title>
        <authorList>
            <person name="Ryu T."/>
        </authorList>
    </citation>
    <scope>NUCLEOTIDE SEQUENCE [LARGE SCALE GENOMIC DNA]</scope>
</reference>
<dbReference type="GO" id="GO:0005829">
    <property type="term" value="C:cytosol"/>
    <property type="evidence" value="ECO:0007669"/>
    <property type="project" value="TreeGrafter"/>
</dbReference>
<dbReference type="InterPro" id="IPR050164">
    <property type="entry name" value="Peptidase_C19"/>
</dbReference>
<dbReference type="PROSITE" id="PS50235">
    <property type="entry name" value="USP_3"/>
    <property type="match status" value="1"/>
</dbReference>
<evidence type="ECO:0000313" key="4">
    <source>
        <dbReference type="Proteomes" id="UP001501940"/>
    </source>
</evidence>
<dbReference type="Pfam" id="PF00443">
    <property type="entry name" value="UCH"/>
    <property type="match status" value="1"/>
</dbReference>